<organism evidence="1 2">
    <name type="scientific">Aciditerrimonas ferrireducens</name>
    <dbReference type="NCBI Taxonomy" id="667306"/>
    <lineage>
        <taxon>Bacteria</taxon>
        <taxon>Bacillati</taxon>
        <taxon>Actinomycetota</taxon>
        <taxon>Acidimicrobiia</taxon>
        <taxon>Acidimicrobiales</taxon>
        <taxon>Acidimicrobiaceae</taxon>
        <taxon>Aciditerrimonas</taxon>
    </lineage>
</organism>
<gene>
    <name evidence="1" type="ORF">ACFFRE_09260</name>
</gene>
<dbReference type="EMBL" id="JBHLYQ010000090">
    <property type="protein sequence ID" value="MFC0082329.1"/>
    <property type="molecule type" value="Genomic_DNA"/>
</dbReference>
<reference evidence="1 2" key="1">
    <citation type="submission" date="2024-09" db="EMBL/GenBank/DDBJ databases">
        <authorList>
            <person name="Sun Q."/>
            <person name="Mori K."/>
        </authorList>
    </citation>
    <scope>NUCLEOTIDE SEQUENCE [LARGE SCALE GENOMIC DNA]</scope>
    <source>
        <strain evidence="1 2">JCM 15389</strain>
    </source>
</reference>
<accession>A0ABV6C3S9</accession>
<dbReference type="Gene3D" id="3.40.50.300">
    <property type="entry name" value="P-loop containing nucleotide triphosphate hydrolases"/>
    <property type="match status" value="1"/>
</dbReference>
<evidence type="ECO:0000313" key="2">
    <source>
        <dbReference type="Proteomes" id="UP001589788"/>
    </source>
</evidence>
<name>A0ABV6C3S9_9ACTN</name>
<dbReference type="InterPro" id="IPR027417">
    <property type="entry name" value="P-loop_NTPase"/>
</dbReference>
<dbReference type="RefSeq" id="WP_248107730.1">
    <property type="nucleotide sequence ID" value="NZ_JAKHEX010000011.1"/>
</dbReference>
<dbReference type="Pfam" id="PF13189">
    <property type="entry name" value="Cytidylate_kin2"/>
    <property type="match status" value="1"/>
</dbReference>
<dbReference type="SUPFAM" id="SSF52540">
    <property type="entry name" value="P-loop containing nucleoside triphosphate hydrolases"/>
    <property type="match status" value="1"/>
</dbReference>
<evidence type="ECO:0000313" key="1">
    <source>
        <dbReference type="EMBL" id="MFC0082329.1"/>
    </source>
</evidence>
<dbReference type="Proteomes" id="UP001589788">
    <property type="component" value="Unassembled WGS sequence"/>
</dbReference>
<keyword evidence="2" id="KW-1185">Reference proteome</keyword>
<comment type="caution">
    <text evidence="1">The sequence shown here is derived from an EMBL/GenBank/DDBJ whole genome shotgun (WGS) entry which is preliminary data.</text>
</comment>
<proteinExistence type="predicted"/>
<protein>
    <submittedName>
        <fullName evidence="1">AAA family ATPase</fullName>
    </submittedName>
</protein>
<sequence>MPGVVTISATFGAGGSRIGPRVAKELGLPFLDRAIPPTVAARLQLSEEAAEALDERAPSLMERLAAALAHAAVPVGPEAVDLSAEDPERFREATEAVLREAASTTGAVVLGRCGMVVLRDHPGVCCVRLDGPVEARVARVAASEGLSPEQAATAQRHSDRARDAYAKVFYRVHPGDPRLYHLVLDTTAIDEDAAVELVVRAARARFQAAGNS</sequence>